<dbReference type="AlphaFoldDB" id="A0A0A5GEF8"/>
<evidence type="ECO:0000256" key="1">
    <source>
        <dbReference type="SAM" id="MobiDB-lite"/>
    </source>
</evidence>
<feature type="region of interest" description="Disordered" evidence="1">
    <location>
        <begin position="164"/>
        <end position="194"/>
    </location>
</feature>
<protein>
    <recommendedName>
        <fullName evidence="4">Lipoprotein</fullName>
    </recommendedName>
</protein>
<dbReference type="PROSITE" id="PS51257">
    <property type="entry name" value="PROKAR_LIPOPROTEIN"/>
    <property type="match status" value="1"/>
</dbReference>
<evidence type="ECO:0000313" key="3">
    <source>
        <dbReference type="Proteomes" id="UP000030403"/>
    </source>
</evidence>
<keyword evidence="3" id="KW-1185">Reference proteome</keyword>
<comment type="caution">
    <text evidence="2">The sequence shown here is derived from an EMBL/GenBank/DDBJ whole genome shotgun (WGS) entry which is preliminary data.</text>
</comment>
<proteinExistence type="predicted"/>
<dbReference type="EMBL" id="AVPF01000015">
    <property type="protein sequence ID" value="KGX89490.1"/>
    <property type="molecule type" value="Genomic_DNA"/>
</dbReference>
<dbReference type="Proteomes" id="UP000030403">
    <property type="component" value="Unassembled WGS sequence"/>
</dbReference>
<reference evidence="2 3" key="1">
    <citation type="submission" date="2013-08" db="EMBL/GenBank/DDBJ databases">
        <authorList>
            <person name="Huang J."/>
            <person name="Wang G."/>
        </authorList>
    </citation>
    <scope>NUCLEOTIDE SEQUENCE [LARGE SCALE GENOMIC DNA]</scope>
    <source>
        <strain evidence="2 3">BH030004</strain>
    </source>
</reference>
<evidence type="ECO:0008006" key="4">
    <source>
        <dbReference type="Google" id="ProtNLM"/>
    </source>
</evidence>
<sequence length="194" mass="22471">MLKTNIIPLVLVVIFLIGCENQGPPMKQMDSLLDEAPSISLISINLIVNKNYSSDRSRTIKKEDVNKFINLIENLKLKRVSQGAEFKAFFDKFNKKRQNSESLQFYLLHNDTFDGPNNGFMIEILQDGSGLFVDVEKNKGERMYKITNATEEIYSQLFEFYQTQDKKQPDTTKSVFEDEPKEKNEENPRFKQGP</sequence>
<dbReference type="eggNOG" id="ENOG5030CGT">
    <property type="taxonomic scope" value="Bacteria"/>
</dbReference>
<organism evidence="2 3">
    <name type="scientific">Pontibacillus marinus BH030004 = DSM 16465</name>
    <dbReference type="NCBI Taxonomy" id="1385511"/>
    <lineage>
        <taxon>Bacteria</taxon>
        <taxon>Bacillati</taxon>
        <taxon>Bacillota</taxon>
        <taxon>Bacilli</taxon>
        <taxon>Bacillales</taxon>
        <taxon>Bacillaceae</taxon>
        <taxon>Pontibacillus</taxon>
    </lineage>
</organism>
<dbReference type="STRING" id="1385511.GCA_000425225_00497"/>
<accession>A0A0A5GEF8</accession>
<evidence type="ECO:0000313" key="2">
    <source>
        <dbReference type="EMBL" id="KGX89490.1"/>
    </source>
</evidence>
<name>A0A0A5GEF8_9BACI</name>
<gene>
    <name evidence="2" type="ORF">N783_06190</name>
</gene>
<dbReference type="RefSeq" id="WP_027447970.1">
    <property type="nucleotide sequence ID" value="NZ_AVPF01000015.1"/>
</dbReference>